<keyword evidence="2" id="KW-1185">Reference proteome</keyword>
<dbReference type="AlphaFoldDB" id="A0A5B7H1L7"/>
<reference evidence="1 2" key="1">
    <citation type="submission" date="2019-05" db="EMBL/GenBank/DDBJ databases">
        <title>Another draft genome of Portunus trituberculatus and its Hox gene families provides insights of decapod evolution.</title>
        <authorList>
            <person name="Jeong J.-H."/>
            <person name="Song I."/>
            <person name="Kim S."/>
            <person name="Choi T."/>
            <person name="Kim D."/>
            <person name="Ryu S."/>
            <person name="Kim W."/>
        </authorList>
    </citation>
    <scope>NUCLEOTIDE SEQUENCE [LARGE SCALE GENOMIC DNA]</scope>
    <source>
        <tissue evidence="1">Muscle</tissue>
    </source>
</reference>
<dbReference type="EMBL" id="VSRR010019981">
    <property type="protein sequence ID" value="MPC62714.1"/>
    <property type="molecule type" value="Genomic_DNA"/>
</dbReference>
<accession>A0A5B7H1L7</accession>
<protein>
    <submittedName>
        <fullName evidence="1">Uncharacterized protein</fullName>
    </submittedName>
</protein>
<organism evidence="1 2">
    <name type="scientific">Portunus trituberculatus</name>
    <name type="common">Swimming crab</name>
    <name type="synonym">Neptunus trituberculatus</name>
    <dbReference type="NCBI Taxonomy" id="210409"/>
    <lineage>
        <taxon>Eukaryota</taxon>
        <taxon>Metazoa</taxon>
        <taxon>Ecdysozoa</taxon>
        <taxon>Arthropoda</taxon>
        <taxon>Crustacea</taxon>
        <taxon>Multicrustacea</taxon>
        <taxon>Malacostraca</taxon>
        <taxon>Eumalacostraca</taxon>
        <taxon>Eucarida</taxon>
        <taxon>Decapoda</taxon>
        <taxon>Pleocyemata</taxon>
        <taxon>Brachyura</taxon>
        <taxon>Eubrachyura</taxon>
        <taxon>Portunoidea</taxon>
        <taxon>Portunidae</taxon>
        <taxon>Portuninae</taxon>
        <taxon>Portunus</taxon>
    </lineage>
</organism>
<dbReference type="Proteomes" id="UP000324222">
    <property type="component" value="Unassembled WGS sequence"/>
</dbReference>
<evidence type="ECO:0000313" key="1">
    <source>
        <dbReference type="EMBL" id="MPC62714.1"/>
    </source>
</evidence>
<name>A0A5B7H1L7_PORTR</name>
<evidence type="ECO:0000313" key="2">
    <source>
        <dbReference type="Proteomes" id="UP000324222"/>
    </source>
</evidence>
<comment type="caution">
    <text evidence="1">The sequence shown here is derived from an EMBL/GenBank/DDBJ whole genome shotgun (WGS) entry which is preliminary data.</text>
</comment>
<sequence length="83" mass="9562">MDSAVLRGAVIILLDLVLEDFPEDTHDVSNYPANFTTIIYIYLNLKALLAYSPNIRELALVILLQRQQAYFARHQQGILWTTR</sequence>
<gene>
    <name evidence="1" type="ORF">E2C01_056803</name>
</gene>
<proteinExistence type="predicted"/>